<proteinExistence type="predicted"/>
<keyword evidence="3" id="KW-1185">Reference proteome</keyword>
<dbReference type="Proteomes" id="UP000583800">
    <property type="component" value="Unassembled WGS sequence"/>
</dbReference>
<dbReference type="InterPro" id="IPR058548">
    <property type="entry name" value="MlaB-like_STAS"/>
</dbReference>
<sequence length="278" mass="29570">MVHIAGPLLDPDLGDHVCLPFRGDDERMAAARAFTLNGLRRRAKVLIVTHTDTPEATRGWLAPLVPGFAAAEAAGRVTIMASADTHLSGGRLDAARVLRSLCAAGEEARQEGHHGVYALVDAAWGAHDAAAHTAFEAAANTLFGERWLAAVCQYDRGRFSREALERAAAVHPITPEQAPLRFATTCAPPGLRLSGAIDLTNRQAFASVLAPLEQEGAEVVIDARGLGFIDAGSAALLTATAVARRERRTIVVCDDAVARVLRLVRADEWLTVHRAGDV</sequence>
<name>A0A7X0BWL3_9ACTN</name>
<dbReference type="RefSeq" id="WP_185082129.1">
    <property type="nucleotide sequence ID" value="NZ_JACHJB010000001.1"/>
</dbReference>
<accession>A0A7X0BWL3</accession>
<dbReference type="InterPro" id="IPR036513">
    <property type="entry name" value="STAS_dom_sf"/>
</dbReference>
<reference evidence="2 3" key="1">
    <citation type="submission" date="2020-08" db="EMBL/GenBank/DDBJ databases">
        <title>Sequencing the genomes of 1000 actinobacteria strains.</title>
        <authorList>
            <person name="Klenk H.-P."/>
        </authorList>
    </citation>
    <scope>NUCLEOTIDE SEQUENCE [LARGE SCALE GENOMIC DNA]</scope>
    <source>
        <strain evidence="2 3">DSM 45913</strain>
    </source>
</reference>
<evidence type="ECO:0000313" key="2">
    <source>
        <dbReference type="EMBL" id="MBB6343933.1"/>
    </source>
</evidence>
<dbReference type="InterPro" id="IPR002645">
    <property type="entry name" value="STAS_dom"/>
</dbReference>
<evidence type="ECO:0000259" key="1">
    <source>
        <dbReference type="PROSITE" id="PS50801"/>
    </source>
</evidence>
<dbReference type="Pfam" id="PF13466">
    <property type="entry name" value="STAS_2"/>
    <property type="match status" value="1"/>
</dbReference>
<dbReference type="SUPFAM" id="SSF52091">
    <property type="entry name" value="SpoIIaa-like"/>
    <property type="match status" value="1"/>
</dbReference>
<dbReference type="InterPro" id="IPR025847">
    <property type="entry name" value="MEDS_domain"/>
</dbReference>
<gene>
    <name evidence="2" type="ORF">FHU36_000442</name>
</gene>
<dbReference type="EMBL" id="JACHJB010000001">
    <property type="protein sequence ID" value="MBB6343933.1"/>
    <property type="molecule type" value="Genomic_DNA"/>
</dbReference>
<dbReference type="PROSITE" id="PS50801">
    <property type="entry name" value="STAS"/>
    <property type="match status" value="1"/>
</dbReference>
<protein>
    <submittedName>
        <fullName evidence="2">Anti-anti-sigma regulatory factor</fullName>
    </submittedName>
</protein>
<dbReference type="Pfam" id="PF14417">
    <property type="entry name" value="MEDS"/>
    <property type="match status" value="1"/>
</dbReference>
<evidence type="ECO:0000313" key="3">
    <source>
        <dbReference type="Proteomes" id="UP000583800"/>
    </source>
</evidence>
<dbReference type="Gene3D" id="3.30.750.24">
    <property type="entry name" value="STAS domain"/>
    <property type="match status" value="1"/>
</dbReference>
<organism evidence="2 3">
    <name type="scientific">Nonomuraea muscovyensis</name>
    <dbReference type="NCBI Taxonomy" id="1124761"/>
    <lineage>
        <taxon>Bacteria</taxon>
        <taxon>Bacillati</taxon>
        <taxon>Actinomycetota</taxon>
        <taxon>Actinomycetes</taxon>
        <taxon>Streptosporangiales</taxon>
        <taxon>Streptosporangiaceae</taxon>
        <taxon>Nonomuraea</taxon>
    </lineage>
</organism>
<feature type="domain" description="STAS" evidence="1">
    <location>
        <begin position="191"/>
        <end position="278"/>
    </location>
</feature>
<dbReference type="AlphaFoldDB" id="A0A7X0BWL3"/>
<comment type="caution">
    <text evidence="2">The sequence shown here is derived from an EMBL/GenBank/DDBJ whole genome shotgun (WGS) entry which is preliminary data.</text>
</comment>